<dbReference type="eggNOG" id="COG0583">
    <property type="taxonomic scope" value="Bacteria"/>
</dbReference>
<comment type="similarity">
    <text evidence="1">Belongs to the LysR transcriptional regulatory family.</text>
</comment>
<dbReference type="GO" id="GO:0003700">
    <property type="term" value="F:DNA-binding transcription factor activity"/>
    <property type="evidence" value="ECO:0007669"/>
    <property type="project" value="InterPro"/>
</dbReference>
<dbReference type="GO" id="GO:0032993">
    <property type="term" value="C:protein-DNA complex"/>
    <property type="evidence" value="ECO:0007669"/>
    <property type="project" value="TreeGrafter"/>
</dbReference>
<dbReference type="OrthoDB" id="9803735at2"/>
<dbReference type="InterPro" id="IPR036388">
    <property type="entry name" value="WH-like_DNA-bd_sf"/>
</dbReference>
<dbReference type="PATRIC" id="fig|1229783.3.peg.1216"/>
<evidence type="ECO:0000256" key="4">
    <source>
        <dbReference type="ARBA" id="ARBA00023163"/>
    </source>
</evidence>
<dbReference type="CDD" id="cd05466">
    <property type="entry name" value="PBP2_LTTR_substrate"/>
    <property type="match status" value="1"/>
</dbReference>
<dbReference type="InterPro" id="IPR000847">
    <property type="entry name" value="LysR_HTH_N"/>
</dbReference>
<dbReference type="PANTHER" id="PTHR30346">
    <property type="entry name" value="TRANSCRIPTIONAL DUAL REGULATOR HCAR-RELATED"/>
    <property type="match status" value="1"/>
</dbReference>
<evidence type="ECO:0000259" key="5">
    <source>
        <dbReference type="PROSITE" id="PS50931"/>
    </source>
</evidence>
<dbReference type="Gene3D" id="1.10.10.10">
    <property type="entry name" value="Winged helix-like DNA-binding domain superfamily/Winged helix DNA-binding domain"/>
    <property type="match status" value="1"/>
</dbReference>
<dbReference type="FunFam" id="1.10.10.10:FF:000001">
    <property type="entry name" value="LysR family transcriptional regulator"/>
    <property type="match status" value="1"/>
</dbReference>
<dbReference type="InterPro" id="IPR005119">
    <property type="entry name" value="LysR_subst-bd"/>
</dbReference>
<dbReference type="Proteomes" id="UP000009885">
    <property type="component" value="Unassembled WGS sequence"/>
</dbReference>
<proteinExistence type="inferred from homology"/>
<evidence type="ECO:0000256" key="2">
    <source>
        <dbReference type="ARBA" id="ARBA00023015"/>
    </source>
</evidence>
<dbReference type="AlphaFoldDB" id="K9B099"/>
<dbReference type="NCBIfam" id="NF047354">
    <property type="entry name" value="trans_reg_GltC"/>
    <property type="match status" value="1"/>
</dbReference>
<dbReference type="PANTHER" id="PTHR30346:SF28">
    <property type="entry name" value="HTH-TYPE TRANSCRIPTIONAL REGULATOR CYNR"/>
    <property type="match status" value="1"/>
</dbReference>
<dbReference type="EMBL" id="AMSQ01000007">
    <property type="protein sequence ID" value="EKU48237.1"/>
    <property type="molecule type" value="Genomic_DNA"/>
</dbReference>
<dbReference type="Gene3D" id="3.40.190.10">
    <property type="entry name" value="Periplasmic binding protein-like II"/>
    <property type="match status" value="2"/>
</dbReference>
<dbReference type="RefSeq" id="WP_009383376.1">
    <property type="nucleotide sequence ID" value="NZ_AMSQ01000007.1"/>
</dbReference>
<sequence>MEIKQLRYFIAVAEREHISEAALYLNVAQSAVSRQIAQLEKELHVTLFKRIGRNIKLTDDGHLLLEEARAIIERIEHTTSRFQINTSSTHDVIRIGYQRGAIEQVLPGLIQSFEKDLTMTVIPSALSNADIEHQLQTRDIDIAISGSLPKLLKQDIYEHHILYEEFYHLLVHKSHPLALTERPTLAQLKPYTLFQYDELPSDIHQILYRDVSNEVITLTTEGFIRHIILENKGIVIFPTHLSLKQPLEVGRFLNLDHTELRRSVGVTFRRDNQKPYLSELIALIHTLLSKETTYY</sequence>
<keyword evidence="4" id="KW-0804">Transcription</keyword>
<dbReference type="SUPFAM" id="SSF53850">
    <property type="entry name" value="Periplasmic binding protein-like II"/>
    <property type="match status" value="1"/>
</dbReference>
<evidence type="ECO:0000313" key="6">
    <source>
        <dbReference type="EMBL" id="EKU48237.1"/>
    </source>
</evidence>
<dbReference type="STRING" id="1229783.C273_06007"/>
<organism evidence="6 7">
    <name type="scientific">Staphylococcus massiliensis S46</name>
    <dbReference type="NCBI Taxonomy" id="1229783"/>
    <lineage>
        <taxon>Bacteria</taxon>
        <taxon>Bacillati</taxon>
        <taxon>Bacillota</taxon>
        <taxon>Bacilli</taxon>
        <taxon>Bacillales</taxon>
        <taxon>Staphylococcaceae</taxon>
        <taxon>Staphylococcus</taxon>
    </lineage>
</organism>
<dbReference type="InterPro" id="IPR036390">
    <property type="entry name" value="WH_DNA-bd_sf"/>
</dbReference>
<evidence type="ECO:0000313" key="7">
    <source>
        <dbReference type="Proteomes" id="UP000009885"/>
    </source>
</evidence>
<keyword evidence="3" id="KW-0238">DNA-binding</keyword>
<comment type="caution">
    <text evidence="6">The sequence shown here is derived from an EMBL/GenBank/DDBJ whole genome shotgun (WGS) entry which is preliminary data.</text>
</comment>
<dbReference type="Pfam" id="PF00126">
    <property type="entry name" value="HTH_1"/>
    <property type="match status" value="1"/>
</dbReference>
<dbReference type="PRINTS" id="PR00039">
    <property type="entry name" value="HTHLYSR"/>
</dbReference>
<protein>
    <submittedName>
        <fullName evidence="6">Transcription activator of glutamate synthase operon</fullName>
    </submittedName>
</protein>
<dbReference type="SUPFAM" id="SSF46785">
    <property type="entry name" value="Winged helix' DNA-binding domain"/>
    <property type="match status" value="1"/>
</dbReference>
<dbReference type="Pfam" id="PF03466">
    <property type="entry name" value="LysR_substrate"/>
    <property type="match status" value="1"/>
</dbReference>
<gene>
    <name evidence="6" type="ORF">C273_06007</name>
</gene>
<evidence type="ECO:0000256" key="3">
    <source>
        <dbReference type="ARBA" id="ARBA00023125"/>
    </source>
</evidence>
<reference evidence="6 7" key="1">
    <citation type="journal article" date="2013" name="Genome Announc.">
        <title>Genome Sequence of Staphylococcus massiliensis Strain S46, Isolated from the Surface of Healthy Human Skin.</title>
        <authorList>
            <person name="Srivastav R."/>
            <person name="Singh A."/>
            <person name="Jangir P.K."/>
            <person name="Kumari C."/>
            <person name="Muduli S."/>
            <person name="Sharma R."/>
        </authorList>
    </citation>
    <scope>NUCLEOTIDE SEQUENCE [LARGE SCALE GENOMIC DNA]</scope>
    <source>
        <strain evidence="6 7">S46</strain>
    </source>
</reference>
<keyword evidence="2" id="KW-0805">Transcription regulation</keyword>
<dbReference type="GO" id="GO:0003677">
    <property type="term" value="F:DNA binding"/>
    <property type="evidence" value="ECO:0007669"/>
    <property type="project" value="UniProtKB-KW"/>
</dbReference>
<accession>K9B099</accession>
<keyword evidence="7" id="KW-1185">Reference proteome</keyword>
<evidence type="ECO:0000256" key="1">
    <source>
        <dbReference type="ARBA" id="ARBA00009437"/>
    </source>
</evidence>
<feature type="domain" description="HTH lysR-type" evidence="5">
    <location>
        <begin position="1"/>
        <end position="58"/>
    </location>
</feature>
<name>K9B099_9STAP</name>
<dbReference type="PROSITE" id="PS50931">
    <property type="entry name" value="HTH_LYSR"/>
    <property type="match status" value="1"/>
</dbReference>